<accession>A0AAE1FGA1</accession>
<organism evidence="1 2">
    <name type="scientific">Petrolisthes cinctipes</name>
    <name type="common">Flat porcelain crab</name>
    <dbReference type="NCBI Taxonomy" id="88211"/>
    <lineage>
        <taxon>Eukaryota</taxon>
        <taxon>Metazoa</taxon>
        <taxon>Ecdysozoa</taxon>
        <taxon>Arthropoda</taxon>
        <taxon>Crustacea</taxon>
        <taxon>Multicrustacea</taxon>
        <taxon>Malacostraca</taxon>
        <taxon>Eumalacostraca</taxon>
        <taxon>Eucarida</taxon>
        <taxon>Decapoda</taxon>
        <taxon>Pleocyemata</taxon>
        <taxon>Anomura</taxon>
        <taxon>Galatheoidea</taxon>
        <taxon>Porcellanidae</taxon>
        <taxon>Petrolisthes</taxon>
    </lineage>
</organism>
<gene>
    <name evidence="1" type="ORF">Pcinc_021491</name>
</gene>
<evidence type="ECO:0000313" key="1">
    <source>
        <dbReference type="EMBL" id="KAK3873523.1"/>
    </source>
</evidence>
<protein>
    <submittedName>
        <fullName evidence="1">Uncharacterized protein</fullName>
    </submittedName>
</protein>
<reference evidence="1" key="1">
    <citation type="submission" date="2023-10" db="EMBL/GenBank/DDBJ databases">
        <title>Genome assemblies of two species of porcelain crab, Petrolisthes cinctipes and Petrolisthes manimaculis (Anomura: Porcellanidae).</title>
        <authorList>
            <person name="Angst P."/>
        </authorList>
    </citation>
    <scope>NUCLEOTIDE SEQUENCE</scope>
    <source>
        <strain evidence="1">PB745_01</strain>
        <tissue evidence="1">Gill</tissue>
    </source>
</reference>
<evidence type="ECO:0000313" key="2">
    <source>
        <dbReference type="Proteomes" id="UP001286313"/>
    </source>
</evidence>
<keyword evidence="2" id="KW-1185">Reference proteome</keyword>
<sequence length="101" mass="11441">MASVLLTLAKMSQPAPFTLLHPSLWLDSQGIEPSQMKWLREKTDSDNPGDTYHLCYTHLHSPPTPTTYPHHLHKSPREPLSSFTWILDSTLVSGSCETRGW</sequence>
<name>A0AAE1FGA1_PETCI</name>
<dbReference type="EMBL" id="JAWQEG010002215">
    <property type="protein sequence ID" value="KAK3873523.1"/>
    <property type="molecule type" value="Genomic_DNA"/>
</dbReference>
<comment type="caution">
    <text evidence="1">The sequence shown here is derived from an EMBL/GenBank/DDBJ whole genome shotgun (WGS) entry which is preliminary data.</text>
</comment>
<proteinExistence type="predicted"/>
<dbReference type="AlphaFoldDB" id="A0AAE1FGA1"/>
<dbReference type="Proteomes" id="UP001286313">
    <property type="component" value="Unassembled WGS sequence"/>
</dbReference>